<dbReference type="InterPro" id="IPR011856">
    <property type="entry name" value="tRNA_endonuc-like_dom_sf"/>
</dbReference>
<accession>A0A0P9FKV0</accession>
<organism evidence="3 4">
    <name type="scientific">Kouleothrix aurantiaca</name>
    <dbReference type="NCBI Taxonomy" id="186479"/>
    <lineage>
        <taxon>Bacteria</taxon>
        <taxon>Bacillati</taxon>
        <taxon>Chloroflexota</taxon>
        <taxon>Chloroflexia</taxon>
        <taxon>Chloroflexales</taxon>
        <taxon>Roseiflexineae</taxon>
        <taxon>Roseiflexaceae</taxon>
        <taxon>Kouleothrix</taxon>
    </lineage>
</organism>
<evidence type="ECO:0000313" key="4">
    <source>
        <dbReference type="Proteomes" id="UP000050509"/>
    </source>
</evidence>
<dbReference type="InterPro" id="IPR011335">
    <property type="entry name" value="Restrct_endonuc-II-like"/>
</dbReference>
<dbReference type="NCBIfam" id="TIGR00252">
    <property type="entry name" value="YraN family protein"/>
    <property type="match status" value="1"/>
</dbReference>
<evidence type="ECO:0000256" key="2">
    <source>
        <dbReference type="HAMAP-Rule" id="MF_00048"/>
    </source>
</evidence>
<keyword evidence="4" id="KW-1185">Reference proteome</keyword>
<dbReference type="PANTHER" id="PTHR34039">
    <property type="entry name" value="UPF0102 PROTEIN YRAN"/>
    <property type="match status" value="1"/>
</dbReference>
<dbReference type="InterPro" id="IPR003509">
    <property type="entry name" value="UPF0102_YraN-like"/>
</dbReference>
<comment type="caution">
    <text evidence="3">The sequence shown here is derived from an EMBL/GenBank/DDBJ whole genome shotgun (WGS) entry which is preliminary data.</text>
</comment>
<dbReference type="Proteomes" id="UP000050509">
    <property type="component" value="Unassembled WGS sequence"/>
</dbReference>
<evidence type="ECO:0000256" key="1">
    <source>
        <dbReference type="ARBA" id="ARBA00006738"/>
    </source>
</evidence>
<dbReference type="NCBIfam" id="NF009150">
    <property type="entry name" value="PRK12497.1-3"/>
    <property type="match status" value="1"/>
</dbReference>
<dbReference type="SUPFAM" id="SSF52980">
    <property type="entry name" value="Restriction endonuclease-like"/>
    <property type="match status" value="1"/>
</dbReference>
<dbReference type="Pfam" id="PF02021">
    <property type="entry name" value="UPF0102"/>
    <property type="match status" value="1"/>
</dbReference>
<name>A0A0P9FKV0_9CHLR</name>
<dbReference type="HAMAP" id="MF_00048">
    <property type="entry name" value="UPF0102"/>
    <property type="match status" value="1"/>
</dbReference>
<comment type="similarity">
    <text evidence="1 2">Belongs to the UPF0102 family.</text>
</comment>
<dbReference type="PATRIC" id="fig|186479.3.peg.2543"/>
<dbReference type="NCBIfam" id="NF009154">
    <property type="entry name" value="PRK12497.3-3"/>
    <property type="match status" value="1"/>
</dbReference>
<dbReference type="GO" id="GO:0003676">
    <property type="term" value="F:nucleic acid binding"/>
    <property type="evidence" value="ECO:0007669"/>
    <property type="project" value="InterPro"/>
</dbReference>
<dbReference type="EMBL" id="LJCR01000165">
    <property type="protein sequence ID" value="KPV53850.1"/>
    <property type="molecule type" value="Genomic_DNA"/>
</dbReference>
<dbReference type="AlphaFoldDB" id="A0A0P9FKV0"/>
<dbReference type="CDD" id="cd20736">
    <property type="entry name" value="PoNe_Nuclease"/>
    <property type="match status" value="1"/>
</dbReference>
<dbReference type="Gene3D" id="3.40.1350.10">
    <property type="match status" value="1"/>
</dbReference>
<gene>
    <name evidence="3" type="ORF">SE17_07225</name>
</gene>
<proteinExistence type="inferred from homology"/>
<protein>
    <recommendedName>
        <fullName evidence="2">UPF0102 protein SE17_07225</fullName>
    </recommendedName>
</protein>
<evidence type="ECO:0000313" key="3">
    <source>
        <dbReference type="EMBL" id="KPV53850.1"/>
    </source>
</evidence>
<dbReference type="PANTHER" id="PTHR34039:SF1">
    <property type="entry name" value="UPF0102 PROTEIN YRAN"/>
    <property type="match status" value="1"/>
</dbReference>
<reference evidence="3 4" key="1">
    <citation type="submission" date="2015-09" db="EMBL/GenBank/DDBJ databases">
        <title>Draft genome sequence of Kouleothrix aurantiaca JCM 19913.</title>
        <authorList>
            <person name="Hemp J."/>
        </authorList>
    </citation>
    <scope>NUCLEOTIDE SEQUENCE [LARGE SCALE GENOMIC DNA]</scope>
    <source>
        <strain evidence="3 4">COM-B</strain>
    </source>
</reference>
<sequence length="124" mass="13580">MPDARVKLGDFGEQVAAGYLQRQGYTLVARKWRCALGELDLVMRDGATLVFVEVRTRRGQPGGVAEASVGAAKQARLSALAYTFLETHSLPDSTLWRIDVVAVDVERSGRVARVNHIRDAVEEA</sequence>